<evidence type="ECO:0000313" key="2">
    <source>
        <dbReference type="WBParaSite" id="JU765_v2.g19612.t2"/>
    </source>
</evidence>
<proteinExistence type="predicted"/>
<name>A0AC34QVK6_9BILA</name>
<protein>
    <submittedName>
        <fullName evidence="2">Serine carboxypeptidase</fullName>
    </submittedName>
</protein>
<dbReference type="WBParaSite" id="JU765_v2.g19612.t2">
    <property type="protein sequence ID" value="JU765_v2.g19612.t2"/>
    <property type="gene ID" value="JU765_v2.g19612"/>
</dbReference>
<dbReference type="Proteomes" id="UP000887576">
    <property type="component" value="Unplaced"/>
</dbReference>
<evidence type="ECO:0000313" key="1">
    <source>
        <dbReference type="Proteomes" id="UP000887576"/>
    </source>
</evidence>
<sequence length="577" mass="65473">MGPYEVNEDGKTLKENPDAWNKFASVVYIESPAGVGYSYASDGNTTTNDDITSLENYQAVKQFFTLYPSFRNHSTFIIGESYAGVYVPTLTARIVDGQADFPINLRGMALGNGYVHEKLNIDTSVRFAYGHGLIDEKVWNTLENECCRGCIDGCDLTKLSGSCAHLVEDIFKFLWFGGLNPYDLYRDCDPNPDINSVKMTSYRAGIIPSVLLRKFKKPDHPFKKYFGPRYGASVPCLNDSDVSTYMNDPEVRKALHIPDNLPRWDICSDHITENYGKIYGDMSPFIKKILKAQVRVLLYYGDVDMACNFMMGQQFAAQLGLPLRFAYGHGLIDEKVWNTLENECCRGCIDGCDLTKLSGSCAHLVEDIFKFLWFGGLNPYDLYRDCDPNPDINSVKMTSYRAGIIPSVLLRKFKKPDHPFKKYFGPRYGASVPCLNDSDVSTYMNDPEVRKALHIPDNLPRWDICSDHITENYGKIYGDMSPFIKKILKAQVRVLLYYGDVDMACNFMMGQQFSAQLGLPRQLNKTPWKYNKQIAGFKTQYKGLTFITIRGAGHMAPQWRAPETNYAIHQFLLNHPI</sequence>
<organism evidence="1 2">
    <name type="scientific">Panagrolaimus sp. JU765</name>
    <dbReference type="NCBI Taxonomy" id="591449"/>
    <lineage>
        <taxon>Eukaryota</taxon>
        <taxon>Metazoa</taxon>
        <taxon>Ecdysozoa</taxon>
        <taxon>Nematoda</taxon>
        <taxon>Chromadorea</taxon>
        <taxon>Rhabditida</taxon>
        <taxon>Tylenchina</taxon>
        <taxon>Panagrolaimomorpha</taxon>
        <taxon>Panagrolaimoidea</taxon>
        <taxon>Panagrolaimidae</taxon>
        <taxon>Panagrolaimus</taxon>
    </lineage>
</organism>
<accession>A0AC34QVK6</accession>
<reference evidence="2" key="1">
    <citation type="submission" date="2022-11" db="UniProtKB">
        <authorList>
            <consortium name="WormBaseParasite"/>
        </authorList>
    </citation>
    <scope>IDENTIFICATION</scope>
</reference>